<dbReference type="EMBL" id="ARZY01000003">
    <property type="protein sequence ID" value="EWH11750.1"/>
    <property type="molecule type" value="Genomic_DNA"/>
</dbReference>
<keyword evidence="2" id="KW-0813">Transport</keyword>
<name>W7R295_9ALTE</name>
<sequence length="139" mass="14376">MENFTPVSALVGGAFIGCAAVFLLIFLGRVAGISGIISQAFSTQSNWLQRNTWRVAFVLGLIMGPIVAVNYFAITPPQAPAGNIITLVIAGLLVGFGAVYGSGCTSGHGVCGISRFSKRSIIATATFMATAGMTVWVMA</sequence>
<keyword evidence="4" id="KW-0997">Cell inner membrane</keyword>
<evidence type="ECO:0000256" key="4">
    <source>
        <dbReference type="ARBA" id="ARBA00022519"/>
    </source>
</evidence>
<dbReference type="RefSeq" id="WP_035013136.1">
    <property type="nucleotide sequence ID" value="NZ_ARZY01000003.1"/>
</dbReference>
<keyword evidence="11" id="KW-1185">Reference proteome</keyword>
<accession>W7R295</accession>
<evidence type="ECO:0000313" key="10">
    <source>
        <dbReference type="EMBL" id="EWH11750.1"/>
    </source>
</evidence>
<dbReference type="STRING" id="1328313.DS2_02965"/>
<keyword evidence="7 9" id="KW-0472">Membrane</keyword>
<reference evidence="10 11" key="1">
    <citation type="journal article" date="2014" name="Genome Announc.">
        <title>Draft Genome Sequence of the Agar-Degrading Bacterium Catenovulum sp. Strain DS-2, Isolated from Intestines of Haliotis diversicolor.</title>
        <authorList>
            <person name="Shan D."/>
            <person name="Li X."/>
            <person name="Gu Z."/>
            <person name="Wei G."/>
            <person name="Gao Z."/>
            <person name="Shao Z."/>
        </authorList>
    </citation>
    <scope>NUCLEOTIDE SEQUENCE [LARGE SCALE GENOMIC DNA]</scope>
    <source>
        <strain evidence="10 11">DS-2</strain>
    </source>
</reference>
<feature type="transmembrane region" description="Helical" evidence="9">
    <location>
        <begin position="80"/>
        <end position="100"/>
    </location>
</feature>
<feature type="transmembrane region" description="Helical" evidence="9">
    <location>
        <begin position="6"/>
        <end position="32"/>
    </location>
</feature>
<dbReference type="PANTHER" id="PTHR30574:SF1">
    <property type="entry name" value="SULPHUR TRANSPORT DOMAIN-CONTAINING PROTEIN"/>
    <property type="match status" value="1"/>
</dbReference>
<evidence type="ECO:0000256" key="1">
    <source>
        <dbReference type="ARBA" id="ARBA00004429"/>
    </source>
</evidence>
<dbReference type="PATRIC" id="fig|1328313.3.peg.616"/>
<keyword evidence="3" id="KW-1003">Cell membrane</keyword>
<dbReference type="Proteomes" id="UP000019276">
    <property type="component" value="Unassembled WGS sequence"/>
</dbReference>
<dbReference type="AlphaFoldDB" id="W7R295"/>
<evidence type="ECO:0000256" key="6">
    <source>
        <dbReference type="ARBA" id="ARBA00022989"/>
    </source>
</evidence>
<feature type="transmembrane region" description="Helical" evidence="9">
    <location>
        <begin position="121"/>
        <end position="138"/>
    </location>
</feature>
<gene>
    <name evidence="10" type="ORF">DS2_02965</name>
</gene>
<keyword evidence="5 9" id="KW-0812">Transmembrane</keyword>
<dbReference type="PANTHER" id="PTHR30574">
    <property type="entry name" value="INNER MEMBRANE PROTEIN YEDE"/>
    <property type="match status" value="1"/>
</dbReference>
<evidence type="ECO:0000256" key="5">
    <source>
        <dbReference type="ARBA" id="ARBA00022692"/>
    </source>
</evidence>
<comment type="subcellular location">
    <subcellularLocation>
        <location evidence="1">Cell inner membrane</location>
        <topology evidence="1">Multi-pass membrane protein</topology>
    </subcellularLocation>
</comment>
<dbReference type="OrthoDB" id="9814020at2"/>
<comment type="caution">
    <text evidence="10">The sequence shown here is derived from an EMBL/GenBank/DDBJ whole genome shotgun (WGS) entry which is preliminary data.</text>
</comment>
<protein>
    <submittedName>
        <fullName evidence="10">Transporter component</fullName>
    </submittedName>
</protein>
<dbReference type="eggNOG" id="COG2391">
    <property type="taxonomic scope" value="Bacteria"/>
</dbReference>
<evidence type="ECO:0000256" key="3">
    <source>
        <dbReference type="ARBA" id="ARBA00022475"/>
    </source>
</evidence>
<evidence type="ECO:0000313" key="11">
    <source>
        <dbReference type="Proteomes" id="UP000019276"/>
    </source>
</evidence>
<organism evidence="10 11">
    <name type="scientific">Catenovulum agarivorans DS-2</name>
    <dbReference type="NCBI Taxonomy" id="1328313"/>
    <lineage>
        <taxon>Bacteria</taxon>
        <taxon>Pseudomonadati</taxon>
        <taxon>Pseudomonadota</taxon>
        <taxon>Gammaproteobacteria</taxon>
        <taxon>Alteromonadales</taxon>
        <taxon>Alteromonadaceae</taxon>
        <taxon>Catenovulum</taxon>
    </lineage>
</organism>
<keyword evidence="6 9" id="KW-1133">Transmembrane helix</keyword>
<dbReference type="InterPro" id="IPR007272">
    <property type="entry name" value="Sulf_transp_TsuA/YedE"/>
</dbReference>
<comment type="similarity">
    <text evidence="8">Belongs to the TsuA/YedE (TC 9.B.102) family.</text>
</comment>
<dbReference type="Pfam" id="PF04143">
    <property type="entry name" value="Sulf_transp"/>
    <property type="match status" value="1"/>
</dbReference>
<dbReference type="GO" id="GO:0005886">
    <property type="term" value="C:plasma membrane"/>
    <property type="evidence" value="ECO:0007669"/>
    <property type="project" value="UniProtKB-SubCell"/>
</dbReference>
<feature type="transmembrane region" description="Helical" evidence="9">
    <location>
        <begin position="53"/>
        <end position="74"/>
    </location>
</feature>
<evidence type="ECO:0000256" key="7">
    <source>
        <dbReference type="ARBA" id="ARBA00023136"/>
    </source>
</evidence>
<evidence type="ECO:0000256" key="9">
    <source>
        <dbReference type="SAM" id="Phobius"/>
    </source>
</evidence>
<proteinExistence type="inferred from homology"/>
<evidence type="ECO:0000256" key="2">
    <source>
        <dbReference type="ARBA" id="ARBA00022448"/>
    </source>
</evidence>
<evidence type="ECO:0000256" key="8">
    <source>
        <dbReference type="ARBA" id="ARBA00035655"/>
    </source>
</evidence>